<evidence type="ECO:0000313" key="12">
    <source>
        <dbReference type="Proteomes" id="UP000095023"/>
    </source>
</evidence>
<dbReference type="OrthoDB" id="2341546at2759"/>
<dbReference type="CDD" id="cd00067">
    <property type="entry name" value="GAL4"/>
    <property type="match status" value="1"/>
</dbReference>
<keyword evidence="2" id="KW-0479">Metal-binding</keyword>
<keyword evidence="6" id="KW-0804">Transcription</keyword>
<dbReference type="GO" id="GO:0008270">
    <property type="term" value="F:zinc ion binding"/>
    <property type="evidence" value="ECO:0007669"/>
    <property type="project" value="InterPro"/>
</dbReference>
<keyword evidence="7" id="KW-0539">Nucleus</keyword>
<dbReference type="GO" id="GO:0001216">
    <property type="term" value="F:DNA-binding transcription activator activity"/>
    <property type="evidence" value="ECO:0007669"/>
    <property type="project" value="UniProtKB-ARBA"/>
</dbReference>
<dbReference type="GO" id="GO:0005634">
    <property type="term" value="C:nucleus"/>
    <property type="evidence" value="ECO:0007669"/>
    <property type="project" value="UniProtKB-SubCell"/>
</dbReference>
<feature type="domain" description="Zn(2)-C6 fungal-type" evidence="10">
    <location>
        <begin position="14"/>
        <end position="47"/>
    </location>
</feature>
<dbReference type="AlphaFoldDB" id="A0A1E4TGX4"/>
<evidence type="ECO:0000256" key="5">
    <source>
        <dbReference type="ARBA" id="ARBA00023125"/>
    </source>
</evidence>
<keyword evidence="3" id="KW-0862">Zinc</keyword>
<keyword evidence="12" id="KW-1185">Reference proteome</keyword>
<keyword evidence="9" id="KW-0812">Transmembrane</keyword>
<evidence type="ECO:0000313" key="11">
    <source>
        <dbReference type="EMBL" id="ODV91011.1"/>
    </source>
</evidence>
<evidence type="ECO:0000259" key="10">
    <source>
        <dbReference type="PROSITE" id="PS50048"/>
    </source>
</evidence>
<keyword evidence="9" id="KW-1133">Transmembrane helix</keyword>
<dbReference type="SMART" id="SM00066">
    <property type="entry name" value="GAL4"/>
    <property type="match status" value="1"/>
</dbReference>
<dbReference type="InterPro" id="IPR051089">
    <property type="entry name" value="prtT"/>
</dbReference>
<dbReference type="Pfam" id="PF00172">
    <property type="entry name" value="Zn_clus"/>
    <property type="match status" value="1"/>
</dbReference>
<dbReference type="PANTHER" id="PTHR31845">
    <property type="entry name" value="FINGER DOMAIN PROTEIN, PUTATIVE-RELATED"/>
    <property type="match status" value="1"/>
</dbReference>
<reference evidence="12" key="1">
    <citation type="submission" date="2016-02" db="EMBL/GenBank/DDBJ databases">
        <title>Comparative genomics of biotechnologically important yeasts.</title>
        <authorList>
            <consortium name="DOE Joint Genome Institute"/>
            <person name="Riley R."/>
            <person name="Haridas S."/>
            <person name="Wolfe K.H."/>
            <person name="Lopes M.R."/>
            <person name="Hittinger C.T."/>
            <person name="Goker M."/>
            <person name="Salamov A."/>
            <person name="Wisecaver J."/>
            <person name="Long T.M."/>
            <person name="Aerts A.L."/>
            <person name="Barry K."/>
            <person name="Choi C."/>
            <person name="Clum A."/>
            <person name="Coughlan A.Y."/>
            <person name="Deshpande S."/>
            <person name="Douglass A.P."/>
            <person name="Hanson S.J."/>
            <person name="Klenk H.-P."/>
            <person name="Labutti K."/>
            <person name="Lapidus A."/>
            <person name="Lindquist E."/>
            <person name="Lipzen A."/>
            <person name="Meier-Kolthoff J.P."/>
            <person name="Ohm R.A."/>
            <person name="Otillar R.P."/>
            <person name="Pangilinan J."/>
            <person name="Peng Y."/>
            <person name="Rokas A."/>
            <person name="Rosa C.A."/>
            <person name="Scheuner C."/>
            <person name="Sibirny A.A."/>
            <person name="Slot J.C."/>
            <person name="Stielow J.B."/>
            <person name="Sun H."/>
            <person name="Kurtzman C.P."/>
            <person name="Blackwell M."/>
            <person name="Jeffries T.W."/>
            <person name="Grigoriev I.V."/>
        </authorList>
    </citation>
    <scope>NUCLEOTIDE SEQUENCE [LARGE SCALE GENOMIC DNA]</scope>
    <source>
        <strain evidence="12">NRRL Y-17796</strain>
    </source>
</reference>
<dbReference type="CDD" id="cd12148">
    <property type="entry name" value="fungal_TF_MHR"/>
    <property type="match status" value="1"/>
</dbReference>
<dbReference type="InterPro" id="IPR036864">
    <property type="entry name" value="Zn2-C6_fun-type_DNA-bd_sf"/>
</dbReference>
<dbReference type="SUPFAM" id="SSF57701">
    <property type="entry name" value="Zn2/Cys6 DNA-binding domain"/>
    <property type="match status" value="1"/>
</dbReference>
<dbReference type="GO" id="GO:0000981">
    <property type="term" value="F:DNA-binding transcription factor activity, RNA polymerase II-specific"/>
    <property type="evidence" value="ECO:0007669"/>
    <property type="project" value="InterPro"/>
</dbReference>
<protein>
    <recommendedName>
        <fullName evidence="10">Zn(2)-C6 fungal-type domain-containing protein</fullName>
    </recommendedName>
</protein>
<keyword evidence="4" id="KW-0805">Transcription regulation</keyword>
<dbReference type="InterPro" id="IPR001138">
    <property type="entry name" value="Zn2Cys6_DnaBD"/>
</dbReference>
<dbReference type="GO" id="GO:0000976">
    <property type="term" value="F:transcription cis-regulatory region binding"/>
    <property type="evidence" value="ECO:0007669"/>
    <property type="project" value="TreeGrafter"/>
</dbReference>
<organism evidence="11 12">
    <name type="scientific">Tortispora caseinolytica NRRL Y-17796</name>
    <dbReference type="NCBI Taxonomy" id="767744"/>
    <lineage>
        <taxon>Eukaryota</taxon>
        <taxon>Fungi</taxon>
        <taxon>Dikarya</taxon>
        <taxon>Ascomycota</taxon>
        <taxon>Saccharomycotina</taxon>
        <taxon>Trigonopsidomycetes</taxon>
        <taxon>Trigonopsidales</taxon>
        <taxon>Trigonopsidaceae</taxon>
        <taxon>Tortispora</taxon>
    </lineage>
</organism>
<dbReference type="PANTHER" id="PTHR31845:SF21">
    <property type="entry name" value="REGULATORY PROTEIN LEU3"/>
    <property type="match status" value="1"/>
</dbReference>
<evidence type="ECO:0000256" key="1">
    <source>
        <dbReference type="ARBA" id="ARBA00004123"/>
    </source>
</evidence>
<dbReference type="PROSITE" id="PS00463">
    <property type="entry name" value="ZN2_CY6_FUNGAL_1"/>
    <property type="match status" value="1"/>
</dbReference>
<dbReference type="PROSITE" id="PS50048">
    <property type="entry name" value="ZN2_CY6_FUNGAL_2"/>
    <property type="match status" value="1"/>
</dbReference>
<keyword evidence="5" id="KW-0238">DNA-binding</keyword>
<evidence type="ECO:0000256" key="8">
    <source>
        <dbReference type="SAM" id="Coils"/>
    </source>
</evidence>
<dbReference type="Proteomes" id="UP000095023">
    <property type="component" value="Unassembled WGS sequence"/>
</dbReference>
<sequence length="663" mass="74711">MTPSRESAGAKHIACVECRQQKVKCDSHEMHPNACSRCALKGISCIVQRDYRRRNKRVRLEQVEKEFQELKKAIASTDSIPSTSTMATTWDAPISLDISNTDSHSDHKSNLISWTALQTPCDSKTISDLTLSTEDIQFLFKHFAIHYQHHMPIADLTRAPSDIFDLSPLLFWVIIFTALRRLPDAKYRSIYDQLAAKIKSLVTVTFVHPDEPFPRLPSVYSVQALLIYTLWPPMSYTVGAITSWTTAGLAMFTAVRIGLHRPGRAQDFDRVKVSHRLPEVIEIVRTWIACNIVSEYTSFAFGYPSFSQHETTVALQLQLPSAFAAPPRIQFQAKCLLLYEQILTTITYETLERTDAAGCAERDRIIRSLSLNIDTFESTYPNLDVIDQLSIQLCRSSLSGLYLMDYDTDYPKMTYDRYVKAYSSSLAVLKLVIRADSMYPNFLTHSIIAYFFGLVMAMCIIMRLIVLPFLEDDDFISVKQIYFQCITLIRDCSFVENDMAAKLARVLGNSWKMQDTRSQKFGATPFAMPTMSIRTRGTMSVIYDSLWAYRNKYGAKKLIVPGKSTKDSVKPMLGEIITGTDSNKEALYFNGSEVQESEPATTANSFSLLSDTSEAMMTDPQAQDNVAPMWQDIDALMHSIGEFSDFGDALGVSPVTAATIDNN</sequence>
<evidence type="ECO:0000256" key="3">
    <source>
        <dbReference type="ARBA" id="ARBA00022833"/>
    </source>
</evidence>
<evidence type="ECO:0000256" key="2">
    <source>
        <dbReference type="ARBA" id="ARBA00022723"/>
    </source>
</evidence>
<dbReference type="Gene3D" id="4.10.240.10">
    <property type="entry name" value="Zn(2)-C6 fungal-type DNA-binding domain"/>
    <property type="match status" value="1"/>
</dbReference>
<name>A0A1E4TGX4_9ASCO</name>
<evidence type="ECO:0000256" key="6">
    <source>
        <dbReference type="ARBA" id="ARBA00023163"/>
    </source>
</evidence>
<keyword evidence="8" id="KW-0175">Coiled coil</keyword>
<evidence type="ECO:0000256" key="7">
    <source>
        <dbReference type="ARBA" id="ARBA00023242"/>
    </source>
</evidence>
<keyword evidence="9" id="KW-0472">Membrane</keyword>
<accession>A0A1E4TGX4</accession>
<proteinExistence type="predicted"/>
<feature type="transmembrane region" description="Helical" evidence="9">
    <location>
        <begin position="447"/>
        <end position="470"/>
    </location>
</feature>
<dbReference type="FunFam" id="4.10.240.10:FF:000003">
    <property type="entry name" value="C6 transcription factor (Leu3)"/>
    <property type="match status" value="1"/>
</dbReference>
<dbReference type="EMBL" id="KV453842">
    <property type="protein sequence ID" value="ODV91011.1"/>
    <property type="molecule type" value="Genomic_DNA"/>
</dbReference>
<gene>
    <name evidence="11" type="ORF">CANCADRAFT_57386</name>
</gene>
<feature type="coiled-coil region" evidence="8">
    <location>
        <begin position="53"/>
        <end position="80"/>
    </location>
</feature>
<comment type="subcellular location">
    <subcellularLocation>
        <location evidence="1">Nucleus</location>
    </subcellularLocation>
</comment>
<evidence type="ECO:0000256" key="9">
    <source>
        <dbReference type="SAM" id="Phobius"/>
    </source>
</evidence>
<evidence type="ECO:0000256" key="4">
    <source>
        <dbReference type="ARBA" id="ARBA00023015"/>
    </source>
</evidence>